<dbReference type="SMART" id="SM00382">
    <property type="entry name" value="AAA"/>
    <property type="match status" value="1"/>
</dbReference>
<evidence type="ECO:0000256" key="3">
    <source>
        <dbReference type="ARBA" id="ARBA00022840"/>
    </source>
</evidence>
<dbReference type="STRING" id="1305737.GCA_000526355_02686"/>
<dbReference type="InterPro" id="IPR027417">
    <property type="entry name" value="P-loop_NTPase"/>
</dbReference>
<keyword evidence="2" id="KW-0547">Nucleotide-binding</keyword>
<dbReference type="GO" id="GO:0005524">
    <property type="term" value="F:ATP binding"/>
    <property type="evidence" value="ECO:0007669"/>
    <property type="project" value="UniProtKB-KW"/>
</dbReference>
<dbReference type="InterPro" id="IPR003593">
    <property type="entry name" value="AAA+_ATPase"/>
</dbReference>
<protein>
    <submittedName>
        <fullName evidence="5">ATPases of the AAA+ class</fullName>
    </submittedName>
</protein>
<dbReference type="InterPro" id="IPR003959">
    <property type="entry name" value="ATPase_AAA_core"/>
</dbReference>
<dbReference type="EMBL" id="LJXT01000044">
    <property type="protein sequence ID" value="KPQ16027.1"/>
    <property type="molecule type" value="Genomic_DNA"/>
</dbReference>
<dbReference type="Proteomes" id="UP000050421">
    <property type="component" value="Unassembled WGS sequence"/>
</dbReference>
<sequence length="449" mass="51657">MVNLHNDNAHCIQLELEWLQQILKARSIQNAKPGTGPSDLLEIPAPDLEGIDAPFVELVKKYDLGPEHRFLLIMAAVPHIRPQLLDMFMSRNEQTQQIYTEFGVKKGKRASGILPTGETVMFILAGGDLAKRFKYQSLFEEESILFREKILSMGEVDPEESFLSGTLLIQPEVLDIMTTGRKRNPRFGNDFPAHPLRTNLDWEDLILPHDTMQQLRELESWLRNKDFLMENWGMKCILKPGYKALFYGPPGTGKTLTAALLGKKMDLDVYRIDLSRMISKYIGETEKNLSKVFDKAEHQGWILFFDEADALFGKRTAVNDAHDRYANQEVSYLLQRIEEYDGLVILATNLKSNLDDAFMRRFQATIFFPVPNPEERYQLWKNGFPIQAKLEEKIDLKELASSYELSGGAIINVVQHSLLMALDRPERMVHREDIREGIRREFQKVGRTI</sequence>
<dbReference type="InterPro" id="IPR050221">
    <property type="entry name" value="26S_Proteasome_ATPase"/>
</dbReference>
<dbReference type="CDD" id="cd19481">
    <property type="entry name" value="RecA-like_protease"/>
    <property type="match status" value="1"/>
</dbReference>
<dbReference type="GO" id="GO:0016887">
    <property type="term" value="F:ATP hydrolysis activity"/>
    <property type="evidence" value="ECO:0007669"/>
    <property type="project" value="InterPro"/>
</dbReference>
<reference evidence="5 6" key="1">
    <citation type="submission" date="2015-09" db="EMBL/GenBank/DDBJ databases">
        <title>Identification and resolution of microdiversity through metagenomic sequencing of parallel consortia.</title>
        <authorList>
            <person name="Nelson W.C."/>
            <person name="Romine M.F."/>
            <person name="Lindemann S.R."/>
        </authorList>
    </citation>
    <scope>NUCLEOTIDE SEQUENCE [LARGE SCALE GENOMIC DNA]</scope>
    <source>
        <strain evidence="5">HL-49</strain>
    </source>
</reference>
<dbReference type="Pfam" id="PF00004">
    <property type="entry name" value="AAA"/>
    <property type="match status" value="1"/>
</dbReference>
<name>A0A0P8C0G0_9BACT</name>
<dbReference type="Gene3D" id="3.40.50.300">
    <property type="entry name" value="P-loop containing nucleotide triphosphate hydrolases"/>
    <property type="match status" value="1"/>
</dbReference>
<evidence type="ECO:0000256" key="1">
    <source>
        <dbReference type="ARBA" id="ARBA00006914"/>
    </source>
</evidence>
<comment type="caution">
    <text evidence="5">The sequence shown here is derived from an EMBL/GenBank/DDBJ whole genome shotgun (WGS) entry which is preliminary data.</text>
</comment>
<evidence type="ECO:0000256" key="2">
    <source>
        <dbReference type="ARBA" id="ARBA00022741"/>
    </source>
</evidence>
<dbReference type="PATRIC" id="fig|1305737.6.peg.3132"/>
<evidence type="ECO:0000313" key="5">
    <source>
        <dbReference type="EMBL" id="KPQ16027.1"/>
    </source>
</evidence>
<dbReference type="SUPFAM" id="SSF52540">
    <property type="entry name" value="P-loop containing nucleoside triphosphate hydrolases"/>
    <property type="match status" value="1"/>
</dbReference>
<organism evidence="5 6">
    <name type="scientific">Algoriphagus marincola HL-49</name>
    <dbReference type="NCBI Taxonomy" id="1305737"/>
    <lineage>
        <taxon>Bacteria</taxon>
        <taxon>Pseudomonadati</taxon>
        <taxon>Bacteroidota</taxon>
        <taxon>Cytophagia</taxon>
        <taxon>Cytophagales</taxon>
        <taxon>Cyclobacteriaceae</taxon>
        <taxon>Algoriphagus</taxon>
    </lineage>
</organism>
<evidence type="ECO:0000313" key="6">
    <source>
        <dbReference type="Proteomes" id="UP000050421"/>
    </source>
</evidence>
<feature type="domain" description="AAA+ ATPase" evidence="4">
    <location>
        <begin position="240"/>
        <end position="372"/>
    </location>
</feature>
<dbReference type="AlphaFoldDB" id="A0A0P8C0G0"/>
<dbReference type="PANTHER" id="PTHR23073">
    <property type="entry name" value="26S PROTEASOME REGULATORY SUBUNIT"/>
    <property type="match status" value="1"/>
</dbReference>
<proteinExistence type="inferred from homology"/>
<evidence type="ECO:0000259" key="4">
    <source>
        <dbReference type="SMART" id="SM00382"/>
    </source>
</evidence>
<accession>A0A0P8C0G0</accession>
<comment type="similarity">
    <text evidence="1">Belongs to the AAA ATPase family.</text>
</comment>
<keyword evidence="3" id="KW-0067">ATP-binding</keyword>
<dbReference type="OrthoDB" id="7438987at2"/>
<gene>
    <name evidence="5" type="ORF">HLUCCX10_08385</name>
</gene>
<dbReference type="eggNOG" id="COG0464">
    <property type="taxonomic scope" value="Bacteria"/>
</dbReference>